<dbReference type="Proteomes" id="UP000694522">
    <property type="component" value="Unplaced"/>
</dbReference>
<organism evidence="1 2">
    <name type="scientific">Amazona collaria</name>
    <name type="common">yellow-billed parrot</name>
    <dbReference type="NCBI Taxonomy" id="241587"/>
    <lineage>
        <taxon>Eukaryota</taxon>
        <taxon>Metazoa</taxon>
        <taxon>Chordata</taxon>
        <taxon>Craniata</taxon>
        <taxon>Vertebrata</taxon>
        <taxon>Euteleostomi</taxon>
        <taxon>Archelosauria</taxon>
        <taxon>Archosauria</taxon>
        <taxon>Dinosauria</taxon>
        <taxon>Saurischia</taxon>
        <taxon>Theropoda</taxon>
        <taxon>Coelurosauria</taxon>
        <taxon>Aves</taxon>
        <taxon>Neognathae</taxon>
        <taxon>Neoaves</taxon>
        <taxon>Telluraves</taxon>
        <taxon>Australaves</taxon>
        <taxon>Psittaciformes</taxon>
        <taxon>Psittacidae</taxon>
        <taxon>Amazona</taxon>
    </lineage>
</organism>
<dbReference type="AlphaFoldDB" id="A0A8B9G417"/>
<name>A0A8B9G417_9PSIT</name>
<reference evidence="1" key="2">
    <citation type="submission" date="2025-09" db="UniProtKB">
        <authorList>
            <consortium name="Ensembl"/>
        </authorList>
    </citation>
    <scope>IDENTIFICATION</scope>
</reference>
<evidence type="ECO:0000313" key="1">
    <source>
        <dbReference type="Ensembl" id="ENSACOP00000018751.1"/>
    </source>
</evidence>
<accession>A0A8B9G417</accession>
<dbReference type="Ensembl" id="ENSACOT00000019419.1">
    <property type="protein sequence ID" value="ENSACOP00000018751.1"/>
    <property type="gene ID" value="ENSACOG00000012910.1"/>
</dbReference>
<keyword evidence="2" id="KW-1185">Reference proteome</keyword>
<sequence length="182" mass="18591">MLQWKVSLPMAGVGAGGALRSLPSQTRLGFWDSVRRWGWCLDPSLLCSSREGCSALLEAIASSIPALQGPSRASMLQAFLSGSLQAQVKGLGLRVLQAGRAPQRPVAALTVAAALQAAGRRIPLGCGPGTGAGGGTCSREAAGTRPAPLGVAAAAFRPRCFLHPSIAQALNGRCAVGRLQLP</sequence>
<evidence type="ECO:0000313" key="2">
    <source>
        <dbReference type="Proteomes" id="UP000694522"/>
    </source>
</evidence>
<protein>
    <submittedName>
        <fullName evidence="1">Uncharacterized protein</fullName>
    </submittedName>
</protein>
<proteinExistence type="predicted"/>
<reference evidence="1" key="1">
    <citation type="submission" date="2025-08" db="UniProtKB">
        <authorList>
            <consortium name="Ensembl"/>
        </authorList>
    </citation>
    <scope>IDENTIFICATION</scope>
</reference>